<evidence type="ECO:0000313" key="1">
    <source>
        <dbReference type="EMBL" id="MDR6210190.1"/>
    </source>
</evidence>
<reference evidence="1" key="1">
    <citation type="submission" date="2023-08" db="EMBL/GenBank/DDBJ databases">
        <title>Functional and genomic diversity of the sorghum phyllosphere microbiome.</title>
        <authorList>
            <person name="Shade A."/>
        </authorList>
    </citation>
    <scope>NUCLEOTIDE SEQUENCE</scope>
    <source>
        <strain evidence="1">SORGH_AS_0885</strain>
    </source>
</reference>
<dbReference type="Proteomes" id="UP001261666">
    <property type="component" value="Unassembled WGS sequence"/>
</dbReference>
<proteinExistence type="predicted"/>
<protein>
    <submittedName>
        <fullName evidence="1">1-acyl-sn-glycerol-3-phosphate acyltransferase</fullName>
    </submittedName>
</protein>
<accession>A0ACC6IHP7</accession>
<name>A0ACC6IHP7_9ACTN</name>
<organism evidence="1 2">
    <name type="scientific">Nocardioides zeae</name>
    <dbReference type="NCBI Taxonomy" id="1457234"/>
    <lineage>
        <taxon>Bacteria</taxon>
        <taxon>Bacillati</taxon>
        <taxon>Actinomycetota</taxon>
        <taxon>Actinomycetes</taxon>
        <taxon>Propionibacteriales</taxon>
        <taxon>Nocardioidaceae</taxon>
        <taxon>Nocardioides</taxon>
    </lineage>
</organism>
<evidence type="ECO:0000313" key="2">
    <source>
        <dbReference type="Proteomes" id="UP001261666"/>
    </source>
</evidence>
<comment type="caution">
    <text evidence="1">The sequence shown here is derived from an EMBL/GenBank/DDBJ whole genome shotgun (WGS) entry which is preliminary data.</text>
</comment>
<sequence length="278" mass="29482">MSVRRLSERRGWAYTLGASILRPTLTAAVTRTWVGGENIPAEGGCVIALNHITKVDPLFAAHFVYDHGRLARYLAKSSLFEVKGLGTFLTGAGQIPVERESAGLSAYEAAVAAVDAGACVVVYPEGTITRDPDLWPMTGKTGAARIGLATGAPVIPVAHWGAQDVLAPYSSTPRLLPRKHVTIQAGPPVDLADLTARGRVDTATAAEATERIMGAITTLLAGIRGEEPPAERFDPRAHGVSEFGRPRAVAPQPAASTDRPSTQPHDQQADQRRDEEDA</sequence>
<keyword evidence="2" id="KW-1185">Reference proteome</keyword>
<gene>
    <name evidence="1" type="ORF">QE364_001897</name>
</gene>
<keyword evidence="1" id="KW-0012">Acyltransferase</keyword>
<keyword evidence="1" id="KW-0808">Transferase</keyword>
<dbReference type="EMBL" id="JAVIZJ010000004">
    <property type="protein sequence ID" value="MDR6210190.1"/>
    <property type="molecule type" value="Genomic_DNA"/>
</dbReference>